<sequence>MMNNLLLTVTILAACLATNDAFVPSAHPIHSLQVQVKTALASSAADRSYLYKEEPTDLEREALKEEHDPKHSSFHVEKGPLSIDDKNDPVHSIHHHLVDVDHGKIHDLELRAQHAWTPVNVHEMDVDGFSAAAALFGVFTFILLLVGFASH</sequence>
<keyword evidence="2" id="KW-0732">Signal</keyword>
<evidence type="ECO:0000313" key="3">
    <source>
        <dbReference type="EMBL" id="KAK1733966.1"/>
    </source>
</evidence>
<dbReference type="AlphaFoldDB" id="A0AAD8XV87"/>
<dbReference type="EMBL" id="JATAAI010000042">
    <property type="protein sequence ID" value="KAK1733966.1"/>
    <property type="molecule type" value="Genomic_DNA"/>
</dbReference>
<dbReference type="Proteomes" id="UP001224775">
    <property type="component" value="Unassembled WGS sequence"/>
</dbReference>
<keyword evidence="1" id="KW-0472">Membrane</keyword>
<proteinExistence type="predicted"/>
<protein>
    <submittedName>
        <fullName evidence="3">Uncharacterized protein</fullName>
    </submittedName>
</protein>
<feature type="signal peptide" evidence="2">
    <location>
        <begin position="1"/>
        <end position="21"/>
    </location>
</feature>
<keyword evidence="1" id="KW-0812">Transmembrane</keyword>
<reference evidence="3" key="1">
    <citation type="submission" date="2023-06" db="EMBL/GenBank/DDBJ databases">
        <title>Survivors Of The Sea: Transcriptome response of Skeletonema marinoi to long-term dormancy.</title>
        <authorList>
            <person name="Pinder M.I.M."/>
            <person name="Kourtchenko O."/>
            <person name="Robertson E.K."/>
            <person name="Larsson T."/>
            <person name="Maumus F."/>
            <person name="Osuna-Cruz C.M."/>
            <person name="Vancaester E."/>
            <person name="Stenow R."/>
            <person name="Vandepoele K."/>
            <person name="Ploug H."/>
            <person name="Bruchert V."/>
            <person name="Godhe A."/>
            <person name="Topel M."/>
        </authorList>
    </citation>
    <scope>NUCLEOTIDE SEQUENCE</scope>
    <source>
        <strain evidence="3">R05AC</strain>
    </source>
</reference>
<gene>
    <name evidence="3" type="ORF">QTG54_015224</name>
</gene>
<name>A0AAD8XV87_9STRA</name>
<keyword evidence="4" id="KW-1185">Reference proteome</keyword>
<keyword evidence="1" id="KW-1133">Transmembrane helix</keyword>
<organism evidence="3 4">
    <name type="scientific">Skeletonema marinoi</name>
    <dbReference type="NCBI Taxonomy" id="267567"/>
    <lineage>
        <taxon>Eukaryota</taxon>
        <taxon>Sar</taxon>
        <taxon>Stramenopiles</taxon>
        <taxon>Ochrophyta</taxon>
        <taxon>Bacillariophyta</taxon>
        <taxon>Coscinodiscophyceae</taxon>
        <taxon>Thalassiosirophycidae</taxon>
        <taxon>Thalassiosirales</taxon>
        <taxon>Skeletonemataceae</taxon>
        <taxon>Skeletonema</taxon>
        <taxon>Skeletonema marinoi-dohrnii complex</taxon>
    </lineage>
</organism>
<evidence type="ECO:0000256" key="2">
    <source>
        <dbReference type="SAM" id="SignalP"/>
    </source>
</evidence>
<comment type="caution">
    <text evidence="3">The sequence shown here is derived from an EMBL/GenBank/DDBJ whole genome shotgun (WGS) entry which is preliminary data.</text>
</comment>
<feature type="transmembrane region" description="Helical" evidence="1">
    <location>
        <begin position="128"/>
        <end position="149"/>
    </location>
</feature>
<evidence type="ECO:0000313" key="4">
    <source>
        <dbReference type="Proteomes" id="UP001224775"/>
    </source>
</evidence>
<evidence type="ECO:0000256" key="1">
    <source>
        <dbReference type="SAM" id="Phobius"/>
    </source>
</evidence>
<feature type="chain" id="PRO_5042054957" evidence="2">
    <location>
        <begin position="22"/>
        <end position="151"/>
    </location>
</feature>
<accession>A0AAD8XV87</accession>